<evidence type="ECO:0000313" key="3">
    <source>
        <dbReference type="Proteomes" id="UP000309594"/>
    </source>
</evidence>
<dbReference type="EMBL" id="SWDX01000005">
    <property type="protein sequence ID" value="TKC60165.1"/>
    <property type="molecule type" value="Genomic_DNA"/>
</dbReference>
<feature type="chain" id="PRO_5020555250" description="Lipoprotein" evidence="1">
    <location>
        <begin position="24"/>
        <end position="144"/>
    </location>
</feature>
<protein>
    <recommendedName>
        <fullName evidence="4">Lipoprotein</fullName>
    </recommendedName>
</protein>
<proteinExistence type="predicted"/>
<evidence type="ECO:0000256" key="1">
    <source>
        <dbReference type="SAM" id="SignalP"/>
    </source>
</evidence>
<gene>
    <name evidence="2" type="ORF">FBD94_14725</name>
</gene>
<name>A0A4U1G8K4_9SPHI</name>
<organism evidence="2 3">
    <name type="scientific">Pedobacter hiemivivus</name>
    <dbReference type="NCBI Taxonomy" id="2530454"/>
    <lineage>
        <taxon>Bacteria</taxon>
        <taxon>Pseudomonadati</taxon>
        <taxon>Bacteroidota</taxon>
        <taxon>Sphingobacteriia</taxon>
        <taxon>Sphingobacteriales</taxon>
        <taxon>Sphingobacteriaceae</taxon>
        <taxon>Pedobacter</taxon>
    </lineage>
</organism>
<dbReference type="RefSeq" id="WP_136880730.1">
    <property type="nucleotide sequence ID" value="NZ_SWDX01000005.1"/>
</dbReference>
<dbReference type="AlphaFoldDB" id="A0A4U1G8K4"/>
<evidence type="ECO:0008006" key="4">
    <source>
        <dbReference type="Google" id="ProtNLM"/>
    </source>
</evidence>
<dbReference type="PROSITE" id="PS51257">
    <property type="entry name" value="PROKAR_LIPOPROTEIN"/>
    <property type="match status" value="1"/>
</dbReference>
<sequence length="144" mass="16556">MKYILLLITLVFIACVSSKLTQSANINADEKLSNGLYNYKVYKIDSINTYYLIYAKKGDSLYKIVSKKTLNKNCEKIQRNISYAFKLRSGLTDFHIGGVLVSSKQLPHVNCYTYDDSTKICLERDSINDLYHADNIQGLCYIKW</sequence>
<reference evidence="2 3" key="1">
    <citation type="submission" date="2019-04" db="EMBL/GenBank/DDBJ databases">
        <title>Pedobacter sp. RP-1-16 sp. nov., isolated from Arctic soil.</title>
        <authorList>
            <person name="Dahal R.H."/>
            <person name="Kim D.-U."/>
        </authorList>
    </citation>
    <scope>NUCLEOTIDE SEQUENCE [LARGE SCALE GENOMIC DNA]</scope>
    <source>
        <strain evidence="2 3">RP-1-16</strain>
    </source>
</reference>
<comment type="caution">
    <text evidence="2">The sequence shown here is derived from an EMBL/GenBank/DDBJ whole genome shotgun (WGS) entry which is preliminary data.</text>
</comment>
<keyword evidence="1" id="KW-0732">Signal</keyword>
<evidence type="ECO:0000313" key="2">
    <source>
        <dbReference type="EMBL" id="TKC60165.1"/>
    </source>
</evidence>
<feature type="signal peptide" evidence="1">
    <location>
        <begin position="1"/>
        <end position="23"/>
    </location>
</feature>
<dbReference type="Proteomes" id="UP000309594">
    <property type="component" value="Unassembled WGS sequence"/>
</dbReference>
<accession>A0A4U1G8K4</accession>